<dbReference type="PRINTS" id="PR00455">
    <property type="entry name" value="HTHTETR"/>
</dbReference>
<keyword evidence="7" id="KW-1185">Reference proteome</keyword>
<dbReference type="SUPFAM" id="SSF46689">
    <property type="entry name" value="Homeodomain-like"/>
    <property type="match status" value="1"/>
</dbReference>
<evidence type="ECO:0000313" key="6">
    <source>
        <dbReference type="EMBL" id="GEO80926.1"/>
    </source>
</evidence>
<keyword evidence="2 4" id="KW-0238">DNA-binding</keyword>
<dbReference type="RefSeq" id="WP_147162973.1">
    <property type="nucleotide sequence ID" value="NZ_BJZO01000021.1"/>
</dbReference>
<dbReference type="SUPFAM" id="SSF48498">
    <property type="entry name" value="Tetracyclin repressor-like, C-terminal domain"/>
    <property type="match status" value="1"/>
</dbReference>
<accession>A0A512H628</accession>
<evidence type="ECO:0000256" key="2">
    <source>
        <dbReference type="ARBA" id="ARBA00023125"/>
    </source>
</evidence>
<dbReference type="PROSITE" id="PS50977">
    <property type="entry name" value="HTH_TETR_2"/>
    <property type="match status" value="1"/>
</dbReference>
<organism evidence="6 7">
    <name type="scientific">Pararhodospirillum oryzae</name>
    <dbReference type="NCBI Taxonomy" id="478448"/>
    <lineage>
        <taxon>Bacteria</taxon>
        <taxon>Pseudomonadati</taxon>
        <taxon>Pseudomonadota</taxon>
        <taxon>Alphaproteobacteria</taxon>
        <taxon>Rhodospirillales</taxon>
        <taxon>Rhodospirillaceae</taxon>
        <taxon>Pararhodospirillum</taxon>
    </lineage>
</organism>
<proteinExistence type="predicted"/>
<dbReference type="GO" id="GO:0003677">
    <property type="term" value="F:DNA binding"/>
    <property type="evidence" value="ECO:0007669"/>
    <property type="project" value="UniProtKB-UniRule"/>
</dbReference>
<dbReference type="PANTHER" id="PTHR47506">
    <property type="entry name" value="TRANSCRIPTIONAL REGULATORY PROTEIN"/>
    <property type="match status" value="1"/>
</dbReference>
<evidence type="ECO:0000256" key="1">
    <source>
        <dbReference type="ARBA" id="ARBA00023015"/>
    </source>
</evidence>
<dbReference type="InterPro" id="IPR009057">
    <property type="entry name" value="Homeodomain-like_sf"/>
</dbReference>
<sequence>MARPRSFNCDEVLLAAMKVFWRQGYEASSMADLMAATGLSKSSLYGAFGSKHGLFLAAFEAYRDERRRVLHDLLAQGPTAFEAIAAFFHKTVAHALQGDRPFGCMSCNEAVELGPHDADVQRLVESDFQNIEEAFAAALARGRADGSIRPGDDRARARFMTVLVVGMHTMIRARVASVVLEDAVRMLLDSLAPPS</sequence>
<comment type="caution">
    <text evidence="6">The sequence shown here is derived from an EMBL/GenBank/DDBJ whole genome shotgun (WGS) entry which is preliminary data.</text>
</comment>
<dbReference type="EMBL" id="BJZO01000021">
    <property type="protein sequence ID" value="GEO80926.1"/>
    <property type="molecule type" value="Genomic_DNA"/>
</dbReference>
<keyword evidence="1" id="KW-0805">Transcription regulation</keyword>
<dbReference type="InterPro" id="IPR001647">
    <property type="entry name" value="HTH_TetR"/>
</dbReference>
<evidence type="ECO:0000256" key="3">
    <source>
        <dbReference type="ARBA" id="ARBA00023163"/>
    </source>
</evidence>
<evidence type="ECO:0000256" key="4">
    <source>
        <dbReference type="PROSITE-ProRule" id="PRU00335"/>
    </source>
</evidence>
<dbReference type="InterPro" id="IPR011075">
    <property type="entry name" value="TetR_C"/>
</dbReference>
<dbReference type="Pfam" id="PF00440">
    <property type="entry name" value="TetR_N"/>
    <property type="match status" value="1"/>
</dbReference>
<dbReference type="Proteomes" id="UP000321567">
    <property type="component" value="Unassembled WGS sequence"/>
</dbReference>
<dbReference type="AlphaFoldDB" id="A0A512H628"/>
<gene>
    <name evidence="6" type="ORF">ROR02_10570</name>
</gene>
<dbReference type="Gene3D" id="1.10.10.60">
    <property type="entry name" value="Homeodomain-like"/>
    <property type="match status" value="1"/>
</dbReference>
<protein>
    <submittedName>
        <fullName evidence="6">TetR family transcriptional regulator</fullName>
    </submittedName>
</protein>
<dbReference type="Gene3D" id="1.10.357.10">
    <property type="entry name" value="Tetracycline Repressor, domain 2"/>
    <property type="match status" value="1"/>
</dbReference>
<reference evidence="6 7" key="1">
    <citation type="submission" date="2019-07" db="EMBL/GenBank/DDBJ databases">
        <title>Whole genome shotgun sequence of Rhodospirillum oryzae NBRC 107573.</title>
        <authorList>
            <person name="Hosoyama A."/>
            <person name="Uohara A."/>
            <person name="Ohji S."/>
            <person name="Ichikawa N."/>
        </authorList>
    </citation>
    <scope>NUCLEOTIDE SEQUENCE [LARGE SCALE GENOMIC DNA]</scope>
    <source>
        <strain evidence="6 7">NBRC 107573</strain>
    </source>
</reference>
<dbReference type="Pfam" id="PF16925">
    <property type="entry name" value="TetR_C_13"/>
    <property type="match status" value="1"/>
</dbReference>
<feature type="domain" description="HTH tetR-type" evidence="5">
    <location>
        <begin position="6"/>
        <end position="66"/>
    </location>
</feature>
<name>A0A512H628_9PROT</name>
<keyword evidence="3" id="KW-0804">Transcription</keyword>
<dbReference type="PANTHER" id="PTHR47506:SF1">
    <property type="entry name" value="HTH-TYPE TRANSCRIPTIONAL REGULATOR YJDC"/>
    <property type="match status" value="1"/>
</dbReference>
<evidence type="ECO:0000259" key="5">
    <source>
        <dbReference type="PROSITE" id="PS50977"/>
    </source>
</evidence>
<dbReference type="OrthoDB" id="9795242at2"/>
<dbReference type="InterPro" id="IPR036271">
    <property type="entry name" value="Tet_transcr_reg_TetR-rel_C_sf"/>
</dbReference>
<evidence type="ECO:0000313" key="7">
    <source>
        <dbReference type="Proteomes" id="UP000321567"/>
    </source>
</evidence>
<feature type="DNA-binding region" description="H-T-H motif" evidence="4">
    <location>
        <begin position="29"/>
        <end position="48"/>
    </location>
</feature>